<evidence type="ECO:0000313" key="13">
    <source>
        <dbReference type="EMBL" id="KAF9887925.1"/>
    </source>
</evidence>
<evidence type="ECO:0000256" key="9">
    <source>
        <dbReference type="ARBA" id="ARBA00022968"/>
    </source>
</evidence>
<evidence type="ECO:0000256" key="1">
    <source>
        <dbReference type="ARBA" id="ARBA00004606"/>
    </source>
</evidence>
<keyword evidence="14" id="KW-1185">Reference proteome</keyword>
<dbReference type="Gene3D" id="3.90.550.50">
    <property type="match status" value="1"/>
</dbReference>
<evidence type="ECO:0000313" key="14">
    <source>
        <dbReference type="Proteomes" id="UP001194746"/>
    </source>
</evidence>
<gene>
    <name evidence="13" type="ORF">FE257_009447</name>
</gene>
<reference evidence="13" key="2">
    <citation type="submission" date="2020-02" db="EMBL/GenBank/DDBJ databases">
        <authorList>
            <person name="Gilchrist C.L.M."/>
            <person name="Chooi Y.-H."/>
        </authorList>
    </citation>
    <scope>NUCLEOTIDE SEQUENCE</scope>
    <source>
        <strain evidence="13">MST-FP2251</strain>
    </source>
</reference>
<evidence type="ECO:0000256" key="7">
    <source>
        <dbReference type="ARBA" id="ARBA00022692"/>
    </source>
</evidence>
<comment type="caution">
    <text evidence="13">The sequence shown here is derived from an EMBL/GenBank/DDBJ whole genome shotgun (WGS) entry which is preliminary data.</text>
</comment>
<evidence type="ECO:0000256" key="6">
    <source>
        <dbReference type="ARBA" id="ARBA00022679"/>
    </source>
</evidence>
<keyword evidence="9" id="KW-0735">Signal-anchor</keyword>
<dbReference type="PANTHER" id="PTHR23033:SF40">
    <property type="entry name" value="APPLE DOMAIN-CONTAINING PROTEIN"/>
    <property type="match status" value="1"/>
</dbReference>
<accession>A0AAD4CK05</accession>
<dbReference type="InterPro" id="IPR026050">
    <property type="entry name" value="C1GALT1/C1GALT1_chp1"/>
</dbReference>
<name>A0AAD4CK05_ASPNN</name>
<dbReference type="EC" id="2.4.1.122" evidence="4"/>
<proteinExistence type="inferred from homology"/>
<dbReference type="PANTHER" id="PTHR23033">
    <property type="entry name" value="BETA1,3-GALACTOSYLTRANSFERASE"/>
    <property type="match status" value="1"/>
</dbReference>
<dbReference type="GO" id="GO:0016263">
    <property type="term" value="F:glycoprotein-N-acetylgalactosamine 3-beta-galactosyltransferase activity"/>
    <property type="evidence" value="ECO:0007669"/>
    <property type="project" value="UniProtKB-EC"/>
</dbReference>
<feature type="domain" description="Fringe-like glycosyltransferase" evidence="12">
    <location>
        <begin position="211"/>
        <end position="274"/>
    </location>
</feature>
<keyword evidence="8" id="KW-0547">Nucleotide-binding</keyword>
<evidence type="ECO:0000256" key="2">
    <source>
        <dbReference type="ARBA" id="ARBA00004922"/>
    </source>
</evidence>
<dbReference type="AlphaFoldDB" id="A0AAD4CK05"/>
<keyword evidence="10" id="KW-1133">Transmembrane helix</keyword>
<evidence type="ECO:0000259" key="12">
    <source>
        <dbReference type="Pfam" id="PF02434"/>
    </source>
</evidence>
<comment type="subcellular location">
    <subcellularLocation>
        <location evidence="1">Membrane</location>
        <topology evidence="1">Single-pass type II membrane protein</topology>
    </subcellularLocation>
</comment>
<evidence type="ECO:0000256" key="4">
    <source>
        <dbReference type="ARBA" id="ARBA00012557"/>
    </source>
</evidence>
<dbReference type="Pfam" id="PF02434">
    <property type="entry name" value="Fringe"/>
    <property type="match status" value="1"/>
</dbReference>
<reference evidence="13" key="1">
    <citation type="journal article" date="2019" name="Beilstein J. Org. Chem.">
        <title>Nanangenines: drimane sesquiterpenoids as the dominant metabolite cohort of a novel Australian fungus, Aspergillus nanangensis.</title>
        <authorList>
            <person name="Lacey H.J."/>
            <person name="Gilchrist C.L.M."/>
            <person name="Crombie A."/>
            <person name="Kalaitzis J.A."/>
            <person name="Vuong D."/>
            <person name="Rutledge P.J."/>
            <person name="Turner P."/>
            <person name="Pitt J.I."/>
            <person name="Lacey E."/>
            <person name="Chooi Y.H."/>
            <person name="Piggott A.M."/>
        </authorList>
    </citation>
    <scope>NUCLEOTIDE SEQUENCE</scope>
    <source>
        <strain evidence="13">MST-FP2251</strain>
    </source>
</reference>
<sequence>MSRMVSGRVLGSAAVLSIVIFALLFFIRPPRFSSPDEGLFLPDATPKAQITPTATTTTPVTAAVSSHESTIPSSATVITTTITTTTTANPTCDVIPALDQIQVIVKSGSNILYDKLPTQLLTTLQCYHDILLLADSEQDLGPYHVHDVLANVNATIKATHPDFEYYRTIQQYQQDGLDLRLLRDTPTSKKAAWTLDKYKFIHMLDQTWKQRPGREWYVFIEADTYLVLRNLALWLKRMDPAEAIYLGSAASYKSEAFAHGGSGIILSRAAMARVLDDDPGLTERYDQLLQHEVYGDYVFMKALKEKGVALQNSWPMLQGEKQNSLPFGPGPGSGRRHWCQPLVTMHGVTPGDVSGMWNFEQQRGRPEVSFVPFSLGEMYEHFMGQDLPSERDDWHNLSDDVIFRAPGVEGSRQIPAEKMTDVQKTAYGSFEQCHLACDEDPRCFQYLYDSMEQTCGFSYSYRLGARRVAENQHRYKSGWMREKIQKDVMENSCSGPEWV</sequence>
<dbReference type="Proteomes" id="UP001194746">
    <property type="component" value="Unassembled WGS sequence"/>
</dbReference>
<comment type="pathway">
    <text evidence="2">Protein modification; protein glycosylation.</text>
</comment>
<evidence type="ECO:0000256" key="10">
    <source>
        <dbReference type="ARBA" id="ARBA00022989"/>
    </source>
</evidence>
<keyword evidence="6" id="KW-0808">Transferase</keyword>
<dbReference type="EMBL" id="VCAU01000054">
    <property type="protein sequence ID" value="KAF9887925.1"/>
    <property type="molecule type" value="Genomic_DNA"/>
</dbReference>
<evidence type="ECO:0000256" key="3">
    <source>
        <dbReference type="ARBA" id="ARBA00006462"/>
    </source>
</evidence>
<keyword evidence="7" id="KW-0812">Transmembrane</keyword>
<dbReference type="InterPro" id="IPR003378">
    <property type="entry name" value="Fringe-like_glycosylTrfase"/>
</dbReference>
<dbReference type="GO" id="GO:0016020">
    <property type="term" value="C:membrane"/>
    <property type="evidence" value="ECO:0007669"/>
    <property type="project" value="UniProtKB-SubCell"/>
</dbReference>
<comment type="similarity">
    <text evidence="3">Belongs to the glycosyltransferase 31 family. Beta3-Gal-T subfamily.</text>
</comment>
<organism evidence="13 14">
    <name type="scientific">Aspergillus nanangensis</name>
    <dbReference type="NCBI Taxonomy" id="2582783"/>
    <lineage>
        <taxon>Eukaryota</taxon>
        <taxon>Fungi</taxon>
        <taxon>Dikarya</taxon>
        <taxon>Ascomycota</taxon>
        <taxon>Pezizomycotina</taxon>
        <taxon>Eurotiomycetes</taxon>
        <taxon>Eurotiomycetidae</taxon>
        <taxon>Eurotiales</taxon>
        <taxon>Aspergillaceae</taxon>
        <taxon>Aspergillus</taxon>
        <taxon>Aspergillus subgen. Circumdati</taxon>
    </lineage>
</organism>
<evidence type="ECO:0000256" key="8">
    <source>
        <dbReference type="ARBA" id="ARBA00022741"/>
    </source>
</evidence>
<keyword evidence="5" id="KW-0328">Glycosyltransferase</keyword>
<evidence type="ECO:0000256" key="5">
    <source>
        <dbReference type="ARBA" id="ARBA00022676"/>
    </source>
</evidence>
<evidence type="ECO:0000256" key="11">
    <source>
        <dbReference type="ARBA" id="ARBA00023136"/>
    </source>
</evidence>
<keyword evidence="11" id="KW-0472">Membrane</keyword>
<protein>
    <recommendedName>
        <fullName evidence="4">N-acetylgalactosaminide beta-1,3-galactosyltransferase</fullName>
        <ecNumber evidence="4">2.4.1.122</ecNumber>
    </recommendedName>
</protein>
<dbReference type="GO" id="GO:0000166">
    <property type="term" value="F:nucleotide binding"/>
    <property type="evidence" value="ECO:0007669"/>
    <property type="project" value="UniProtKB-KW"/>
</dbReference>